<proteinExistence type="predicted"/>
<organism evidence="6 7">
    <name type="scientific">Roseomonas alba</name>
    <dbReference type="NCBI Taxonomy" id="2846776"/>
    <lineage>
        <taxon>Bacteria</taxon>
        <taxon>Pseudomonadati</taxon>
        <taxon>Pseudomonadota</taxon>
        <taxon>Alphaproteobacteria</taxon>
        <taxon>Acetobacterales</taxon>
        <taxon>Roseomonadaceae</taxon>
        <taxon>Roseomonas</taxon>
    </lineage>
</organism>
<sequence length="192" mass="20675">MPAESAPGLTQALDLAFQALAGGVTDRRSPFHTPALATVARDGAPSLRTVILRAFDPATRRLRIHTDSRSPKTAELRAEPRAALLAYDPATHTQLRLAGRVTLHDCDAIAEDAWVTSRESSRMTYAAALAPGAPLPAPLAGPDDPQAGRIHFVAVVMTIDCLDWLLLDPAGHRRARFTWDETGAMRASWIAP</sequence>
<evidence type="ECO:0000256" key="2">
    <source>
        <dbReference type="ARBA" id="ARBA00022630"/>
    </source>
</evidence>
<dbReference type="SUPFAM" id="SSF50475">
    <property type="entry name" value="FMN-binding split barrel"/>
    <property type="match status" value="1"/>
</dbReference>
<evidence type="ECO:0000259" key="5">
    <source>
        <dbReference type="Pfam" id="PF12766"/>
    </source>
</evidence>
<feature type="domain" description="Pyridoxamine 5'-phosphate oxidase Alr4036 family FMN-binding" evidence="5">
    <location>
        <begin position="27"/>
        <end position="104"/>
    </location>
</feature>
<dbReference type="EMBL" id="JAHYBZ010000002">
    <property type="protein sequence ID" value="MBW6397769.1"/>
    <property type="molecule type" value="Genomic_DNA"/>
</dbReference>
<keyword evidence="4" id="KW-0560">Oxidoreductase</keyword>
<dbReference type="InterPro" id="IPR024624">
    <property type="entry name" value="Pyridox_Oxase_Alr4036_FMN-bd"/>
</dbReference>
<dbReference type="InterPro" id="IPR012349">
    <property type="entry name" value="Split_barrel_FMN-bd"/>
</dbReference>
<dbReference type="PANTHER" id="PTHR10851:SF3">
    <property type="entry name" value="PYRIDOXINE_PYRIDOXAMINE 5'-PHOSPHATE OXIDASE 2"/>
    <property type="match status" value="1"/>
</dbReference>
<accession>A0ABS7A638</accession>
<evidence type="ECO:0000256" key="3">
    <source>
        <dbReference type="ARBA" id="ARBA00022643"/>
    </source>
</evidence>
<dbReference type="InterPro" id="IPR000659">
    <property type="entry name" value="Pyridox_Oxase"/>
</dbReference>
<dbReference type="PANTHER" id="PTHR10851">
    <property type="entry name" value="PYRIDOXINE-5-PHOSPHATE OXIDASE"/>
    <property type="match status" value="1"/>
</dbReference>
<evidence type="ECO:0000256" key="4">
    <source>
        <dbReference type="ARBA" id="ARBA00023002"/>
    </source>
</evidence>
<dbReference type="RefSeq" id="WP_219762355.1">
    <property type="nucleotide sequence ID" value="NZ_JAHYBZ010000002.1"/>
</dbReference>
<keyword evidence="3" id="KW-0288">FMN</keyword>
<dbReference type="Gene3D" id="2.30.110.10">
    <property type="entry name" value="Electron Transport, Fmn-binding Protein, Chain A"/>
    <property type="match status" value="1"/>
</dbReference>
<reference evidence="6 7" key="1">
    <citation type="submission" date="2021-07" db="EMBL/GenBank/DDBJ databases">
        <authorList>
            <person name="So Y."/>
        </authorList>
    </citation>
    <scope>NUCLEOTIDE SEQUENCE [LARGE SCALE GENOMIC DNA]</scope>
    <source>
        <strain evidence="6 7">HJA6</strain>
    </source>
</reference>
<evidence type="ECO:0000313" key="6">
    <source>
        <dbReference type="EMBL" id="MBW6397769.1"/>
    </source>
</evidence>
<evidence type="ECO:0000313" key="7">
    <source>
        <dbReference type="Proteomes" id="UP001196565"/>
    </source>
</evidence>
<comment type="caution">
    <text evidence="6">The sequence shown here is derived from an EMBL/GenBank/DDBJ whole genome shotgun (WGS) entry which is preliminary data.</text>
</comment>
<evidence type="ECO:0000256" key="1">
    <source>
        <dbReference type="ARBA" id="ARBA00001917"/>
    </source>
</evidence>
<keyword evidence="2" id="KW-0285">Flavoprotein</keyword>
<protein>
    <submittedName>
        <fullName evidence="6">Pyridoxamine 5'-phosphate oxidase family protein</fullName>
    </submittedName>
</protein>
<dbReference type="Pfam" id="PF12766">
    <property type="entry name" value="Pyridox_oxase_2"/>
    <property type="match status" value="1"/>
</dbReference>
<gene>
    <name evidence="6" type="ORF">KPL78_07940</name>
</gene>
<dbReference type="Proteomes" id="UP001196565">
    <property type="component" value="Unassembled WGS sequence"/>
</dbReference>
<comment type="cofactor">
    <cofactor evidence="1">
        <name>FMN</name>
        <dbReference type="ChEBI" id="CHEBI:58210"/>
    </cofactor>
</comment>
<keyword evidence="7" id="KW-1185">Reference proteome</keyword>
<name>A0ABS7A638_9PROT</name>